<keyword evidence="3 6" id="KW-0663">Pyridoxal phosphate</keyword>
<keyword evidence="9" id="KW-1185">Reference proteome</keyword>
<evidence type="ECO:0000256" key="5">
    <source>
        <dbReference type="ARBA" id="ARBA00047517"/>
    </source>
</evidence>
<dbReference type="Pfam" id="PF01053">
    <property type="entry name" value="Cys_Met_Meta_PP"/>
    <property type="match status" value="1"/>
</dbReference>
<organism evidence="8 9">
    <name type="scientific">Aurantiacibacter sediminis</name>
    <dbReference type="NCBI Taxonomy" id="2793064"/>
    <lineage>
        <taxon>Bacteria</taxon>
        <taxon>Pseudomonadati</taxon>
        <taxon>Pseudomonadota</taxon>
        <taxon>Alphaproteobacteria</taxon>
        <taxon>Sphingomonadales</taxon>
        <taxon>Erythrobacteraceae</taxon>
        <taxon>Aurantiacibacter</taxon>
    </lineage>
</organism>
<keyword evidence="4 8" id="KW-0456">Lyase</keyword>
<comment type="similarity">
    <text evidence="2 6">Belongs to the trans-sulfuration enzymes family.</text>
</comment>
<feature type="compositionally biased region" description="Basic and acidic residues" evidence="7">
    <location>
        <begin position="1"/>
        <end position="21"/>
    </location>
</feature>
<evidence type="ECO:0000256" key="3">
    <source>
        <dbReference type="ARBA" id="ARBA00022898"/>
    </source>
</evidence>
<comment type="caution">
    <text evidence="8">The sequence shown here is derived from an EMBL/GenBank/DDBJ whole genome shotgun (WGS) entry which is preliminary data.</text>
</comment>
<comment type="catalytic activity">
    <reaction evidence="5">
        <text>L,L-cystathionine + H2O = L-homocysteine + pyruvate + NH4(+)</text>
        <dbReference type="Rhea" id="RHEA:13965"/>
        <dbReference type="ChEBI" id="CHEBI:15361"/>
        <dbReference type="ChEBI" id="CHEBI:15377"/>
        <dbReference type="ChEBI" id="CHEBI:28938"/>
        <dbReference type="ChEBI" id="CHEBI:58161"/>
        <dbReference type="ChEBI" id="CHEBI:58199"/>
    </reaction>
</comment>
<dbReference type="PANTHER" id="PTHR43500:SF1">
    <property type="entry name" value="CYSTATHIONINE BETA-LYASE-RELATED"/>
    <property type="match status" value="1"/>
</dbReference>
<dbReference type="Proteomes" id="UP000602442">
    <property type="component" value="Unassembled WGS sequence"/>
</dbReference>
<dbReference type="InterPro" id="IPR000277">
    <property type="entry name" value="Cys/Met-Metab_PyrdxlP-dep_enz"/>
</dbReference>
<evidence type="ECO:0000313" key="8">
    <source>
        <dbReference type="EMBL" id="MBH5323256.1"/>
    </source>
</evidence>
<dbReference type="PIRSF" id="PIRSF001434">
    <property type="entry name" value="CGS"/>
    <property type="match status" value="1"/>
</dbReference>
<evidence type="ECO:0000256" key="4">
    <source>
        <dbReference type="ARBA" id="ARBA00023239"/>
    </source>
</evidence>
<dbReference type="InterPro" id="IPR015421">
    <property type="entry name" value="PyrdxlP-dep_Trfase_major"/>
</dbReference>
<dbReference type="RefSeq" id="WP_197921990.1">
    <property type="nucleotide sequence ID" value="NZ_CAWPTA010000009.1"/>
</dbReference>
<accession>A0ABS0N661</accession>
<gene>
    <name evidence="8" type="primary">metC</name>
    <name evidence="8" type="ORF">I5L03_11755</name>
</gene>
<evidence type="ECO:0000256" key="6">
    <source>
        <dbReference type="RuleBase" id="RU362118"/>
    </source>
</evidence>
<dbReference type="GO" id="GO:0016829">
    <property type="term" value="F:lyase activity"/>
    <property type="evidence" value="ECO:0007669"/>
    <property type="project" value="UniProtKB-KW"/>
</dbReference>
<evidence type="ECO:0000256" key="1">
    <source>
        <dbReference type="ARBA" id="ARBA00001933"/>
    </source>
</evidence>
<dbReference type="InterPro" id="IPR015424">
    <property type="entry name" value="PyrdxlP-dep_Trfase"/>
</dbReference>
<evidence type="ECO:0000256" key="2">
    <source>
        <dbReference type="ARBA" id="ARBA00009077"/>
    </source>
</evidence>
<feature type="region of interest" description="Disordered" evidence="7">
    <location>
        <begin position="1"/>
        <end position="34"/>
    </location>
</feature>
<proteinExistence type="inferred from homology"/>
<dbReference type="EC" id="4.4.1.8" evidence="8"/>
<dbReference type="Gene3D" id="3.40.640.10">
    <property type="entry name" value="Type I PLP-dependent aspartate aminotransferase-like (Major domain)"/>
    <property type="match status" value="1"/>
</dbReference>
<dbReference type="SUPFAM" id="SSF53383">
    <property type="entry name" value="PLP-dependent transferases"/>
    <property type="match status" value="1"/>
</dbReference>
<evidence type="ECO:0000256" key="7">
    <source>
        <dbReference type="SAM" id="MobiDB-lite"/>
    </source>
</evidence>
<dbReference type="PANTHER" id="PTHR43500">
    <property type="entry name" value="CYSTATHIONINE BETA-LYASE-RELATED"/>
    <property type="match status" value="1"/>
</dbReference>
<dbReference type="InterPro" id="IPR015422">
    <property type="entry name" value="PyrdxlP-dep_Trfase_small"/>
</dbReference>
<comment type="cofactor">
    <cofactor evidence="1 6">
        <name>pyridoxal 5'-phosphate</name>
        <dbReference type="ChEBI" id="CHEBI:597326"/>
    </cofactor>
</comment>
<reference evidence="8 9" key="1">
    <citation type="submission" date="2020-11" db="EMBL/GenBank/DDBJ databases">
        <title>Erythrobacter sediminis sp. nov., a marine bacterium from a tidal flat of Garorim Bay.</title>
        <authorList>
            <person name="Kim D."/>
            <person name="Yoo Y."/>
            <person name="Kim J.-J."/>
        </authorList>
    </citation>
    <scope>NUCLEOTIDE SEQUENCE [LARGE SCALE GENOMIC DNA]</scope>
    <source>
        <strain evidence="8 9">JGD-13</strain>
    </source>
</reference>
<dbReference type="NCBIfam" id="TIGR01324">
    <property type="entry name" value="cysta_beta_ly_B"/>
    <property type="match status" value="1"/>
</dbReference>
<dbReference type="Gene3D" id="3.90.1150.10">
    <property type="entry name" value="Aspartate Aminotransferase, domain 1"/>
    <property type="match status" value="1"/>
</dbReference>
<protein>
    <submittedName>
        <fullName evidence="8">Cystathionine beta-lyase</fullName>
        <ecNumber evidence="8">4.4.1.8</ecNumber>
    </submittedName>
</protein>
<sequence>MSEKEHKPATRLVEAGRRKEWTTAPGKPGGVVNPPVWRSSTHLYENVADLAKGRPNADGHFYYGRRGGPTQWALCDALTGLEEGADGTELFPSGVAAIAATLLALLKPGDELLLTDNAYEPTRTIAFGMLKRMGITTRTFDPMQPETLAEEITDKCKVVMLESPGSLTMEVCDVPSLTAIAREHGVLSVIDNTWASPLGFSPLAHGCDVSIMSLTKHVGGHSDLMMGSASAAAPVIERIRLQAQYMGQVVSPDDAALALRGLRTMGVRLKRTTSSALEIAKWLESRSEVAAVLCPMLPGAPGHDLWRRDFTGGCGLFSFIFAEADKAARGRFIDSLDLFGIGFSWGGYESLIIPADPERIRDHHTWPQSIDHGSGLGVRLAIGLEDPSDLIRDLEDGFAAMETK</sequence>
<name>A0ABS0N661_9SPHN</name>
<dbReference type="InterPro" id="IPR006233">
    <property type="entry name" value="Cys_b_lyase_bac"/>
</dbReference>
<dbReference type="EMBL" id="JAEANY010000004">
    <property type="protein sequence ID" value="MBH5323256.1"/>
    <property type="molecule type" value="Genomic_DNA"/>
</dbReference>
<evidence type="ECO:0000313" key="9">
    <source>
        <dbReference type="Proteomes" id="UP000602442"/>
    </source>
</evidence>